<accession>A0A8C0EX85</accession>
<organism evidence="1 2">
    <name type="scientific">Bubo bubo</name>
    <name type="common">Eurasian eagle-owl</name>
    <name type="synonym">Strix bubo</name>
    <dbReference type="NCBI Taxonomy" id="30461"/>
    <lineage>
        <taxon>Eukaryota</taxon>
        <taxon>Metazoa</taxon>
        <taxon>Chordata</taxon>
        <taxon>Craniata</taxon>
        <taxon>Vertebrata</taxon>
        <taxon>Euteleostomi</taxon>
        <taxon>Archelosauria</taxon>
        <taxon>Archosauria</taxon>
        <taxon>Dinosauria</taxon>
        <taxon>Saurischia</taxon>
        <taxon>Theropoda</taxon>
        <taxon>Coelurosauria</taxon>
        <taxon>Aves</taxon>
        <taxon>Neognathae</taxon>
        <taxon>Neoaves</taxon>
        <taxon>Telluraves</taxon>
        <taxon>Strigiformes</taxon>
        <taxon>Strigidae</taxon>
        <taxon>Bubo</taxon>
    </lineage>
</organism>
<reference evidence="1" key="2">
    <citation type="submission" date="2025-09" db="UniProtKB">
        <authorList>
            <consortium name="Ensembl"/>
        </authorList>
    </citation>
    <scope>IDENTIFICATION</scope>
</reference>
<sequence length="75" mass="8388">MEKGASDRAPEPPFDLQILCQSGICHLKHKALFNTRIRSLFSYLLLKAYPQQTFIHGKSVGRGCFVCAFICQLGS</sequence>
<name>A0A8C0EX85_BUBBB</name>
<dbReference type="AlphaFoldDB" id="A0A8C0EX85"/>
<evidence type="ECO:0000313" key="2">
    <source>
        <dbReference type="Proteomes" id="UP000694567"/>
    </source>
</evidence>
<dbReference type="Proteomes" id="UP000694567">
    <property type="component" value="Unplaced"/>
</dbReference>
<reference evidence="1" key="1">
    <citation type="submission" date="2025-08" db="UniProtKB">
        <authorList>
            <consortium name="Ensembl"/>
        </authorList>
    </citation>
    <scope>IDENTIFICATION</scope>
</reference>
<evidence type="ECO:0000313" key="1">
    <source>
        <dbReference type="Ensembl" id="ENSBOBP00000010425.1"/>
    </source>
</evidence>
<protein>
    <submittedName>
        <fullName evidence="1">Uncharacterized protein</fullName>
    </submittedName>
</protein>
<keyword evidence="2" id="KW-1185">Reference proteome</keyword>
<dbReference type="Ensembl" id="ENSBOBT00000010684.1">
    <property type="protein sequence ID" value="ENSBOBP00000010425.1"/>
    <property type="gene ID" value="ENSBOBG00000006690.1"/>
</dbReference>
<proteinExistence type="predicted"/>